<comment type="caution">
    <text evidence="7">The sequence shown here is derived from an EMBL/GenBank/DDBJ whole genome shotgun (WGS) entry which is preliminary data.</text>
</comment>
<evidence type="ECO:0000256" key="5">
    <source>
        <dbReference type="ARBA" id="ARBA00023136"/>
    </source>
</evidence>
<gene>
    <name evidence="7" type="ORF">CTAYLR_005740</name>
</gene>
<sequence>MAARNFSTMLDPLAHVPKEVWQQSRRVMPLWPINSNVSVEVAISSLATLSADMMRNETAYRPTTVIAWRESGFHLSDKSSSSDGKSISLDLHSASRPPAEPVVATRHSWLLSLFVGDGNEPTPTPLALPDAAWDSLQANGTLYLHAAVYLQGTSARWRGLADSEIKRTVRLPPLSLVKYEPPPTGRKALPKRKLLADFGIMIGPPAPWSPPPPPPGTFVAKWKPEAAVRMVAEFREWPAVMQMPGMERIRRRLPGGGRVEYYAPPTFADEIGLTSDKYVALNNSLASVPLKIAFSPMSFARWQLMSRMEDSLRTQQRDFGFTDNDIDDVRRLIADTQTWLLAVTIVASALHLLFEFLAFKSDIEFWRNNKSLTGLSARSVIVELISQCVVLAFLIDEGSSLLVSVPAAFGIVIQCWKVRKATGLTFDRTAPFFLACPRLRADAGDSVSDASRELLETTQRVDAVATTYLSAVLLPLVFGWALKTLVYDAHKGWYSWALGSATASVYTFGFILMTPQLALNYTLKSVSHLPWKLLCYRSINTFVDDLFAFIIKMPTMHRVSCFRDDLVFLIYVYQRHIYPVDLARGTAAEDCAH</sequence>
<evidence type="ECO:0000256" key="1">
    <source>
        <dbReference type="ARBA" id="ARBA00004141"/>
    </source>
</evidence>
<evidence type="ECO:0000256" key="2">
    <source>
        <dbReference type="ARBA" id="ARBA00009310"/>
    </source>
</evidence>
<keyword evidence="5 6" id="KW-0472">Membrane</keyword>
<dbReference type="AlphaFoldDB" id="A0AAD7UJB6"/>
<dbReference type="GO" id="GO:0016020">
    <property type="term" value="C:membrane"/>
    <property type="evidence" value="ECO:0007669"/>
    <property type="project" value="UniProtKB-SubCell"/>
</dbReference>
<keyword evidence="3 6" id="KW-0812">Transmembrane</keyword>
<reference evidence="7" key="1">
    <citation type="submission" date="2023-01" db="EMBL/GenBank/DDBJ databases">
        <title>Metagenome sequencing of chrysophaentin producing Chrysophaeum taylorii.</title>
        <authorList>
            <person name="Davison J."/>
            <person name="Bewley C."/>
        </authorList>
    </citation>
    <scope>NUCLEOTIDE SEQUENCE</scope>
    <source>
        <strain evidence="7">NIES-1699</strain>
    </source>
</reference>
<comment type="similarity">
    <text evidence="2">Belongs to the CLPTM1 family.</text>
</comment>
<protein>
    <recommendedName>
        <fullName evidence="9">Cleft lip and palate associated transmembrane protein</fullName>
    </recommendedName>
</protein>
<evidence type="ECO:0000256" key="6">
    <source>
        <dbReference type="SAM" id="Phobius"/>
    </source>
</evidence>
<dbReference type="Pfam" id="PF05602">
    <property type="entry name" value="CLPTM1"/>
    <property type="match status" value="1"/>
</dbReference>
<name>A0AAD7UJB6_9STRA</name>
<dbReference type="PANTHER" id="PTHR21347:SF0">
    <property type="entry name" value="LIPID SCRAMBLASE CLPTM1L"/>
    <property type="match status" value="1"/>
</dbReference>
<dbReference type="GO" id="GO:0012505">
    <property type="term" value="C:endomembrane system"/>
    <property type="evidence" value="ECO:0007669"/>
    <property type="project" value="TreeGrafter"/>
</dbReference>
<keyword evidence="8" id="KW-1185">Reference proteome</keyword>
<comment type="subcellular location">
    <subcellularLocation>
        <location evidence="1">Membrane</location>
        <topology evidence="1">Multi-pass membrane protein</topology>
    </subcellularLocation>
</comment>
<keyword evidence="4 6" id="KW-1133">Transmembrane helix</keyword>
<feature type="transmembrane region" description="Helical" evidence="6">
    <location>
        <begin position="461"/>
        <end position="481"/>
    </location>
</feature>
<accession>A0AAD7UJB6</accession>
<feature type="transmembrane region" description="Helical" evidence="6">
    <location>
        <begin position="339"/>
        <end position="359"/>
    </location>
</feature>
<dbReference type="Proteomes" id="UP001230188">
    <property type="component" value="Unassembled WGS sequence"/>
</dbReference>
<dbReference type="EMBL" id="JAQMWT010000167">
    <property type="protein sequence ID" value="KAJ8608494.1"/>
    <property type="molecule type" value="Genomic_DNA"/>
</dbReference>
<evidence type="ECO:0000313" key="8">
    <source>
        <dbReference type="Proteomes" id="UP001230188"/>
    </source>
</evidence>
<evidence type="ECO:0000256" key="3">
    <source>
        <dbReference type="ARBA" id="ARBA00022692"/>
    </source>
</evidence>
<dbReference type="InterPro" id="IPR008429">
    <property type="entry name" value="CLPTM1"/>
</dbReference>
<dbReference type="PANTHER" id="PTHR21347">
    <property type="entry name" value="CLEFT LIP AND PALATE ASSOCIATED TRANSMEMBRANE PROTEIN-RELATED"/>
    <property type="match status" value="1"/>
</dbReference>
<evidence type="ECO:0000256" key="4">
    <source>
        <dbReference type="ARBA" id="ARBA00022989"/>
    </source>
</evidence>
<evidence type="ECO:0008006" key="9">
    <source>
        <dbReference type="Google" id="ProtNLM"/>
    </source>
</evidence>
<evidence type="ECO:0000313" key="7">
    <source>
        <dbReference type="EMBL" id="KAJ8608494.1"/>
    </source>
</evidence>
<proteinExistence type="inferred from homology"/>
<organism evidence="7 8">
    <name type="scientific">Chrysophaeum taylorii</name>
    <dbReference type="NCBI Taxonomy" id="2483200"/>
    <lineage>
        <taxon>Eukaryota</taxon>
        <taxon>Sar</taxon>
        <taxon>Stramenopiles</taxon>
        <taxon>Ochrophyta</taxon>
        <taxon>Pelagophyceae</taxon>
        <taxon>Pelagomonadales</taxon>
        <taxon>Pelagomonadaceae</taxon>
        <taxon>Chrysophaeum</taxon>
    </lineage>
</organism>
<feature type="transmembrane region" description="Helical" evidence="6">
    <location>
        <begin position="493"/>
        <end position="514"/>
    </location>
</feature>